<protein>
    <submittedName>
        <fullName evidence="1">Uncharacterized protein</fullName>
    </submittedName>
</protein>
<evidence type="ECO:0000313" key="1">
    <source>
        <dbReference type="EMBL" id="CAB4143963.1"/>
    </source>
</evidence>
<dbReference type="EMBL" id="LR796434">
    <property type="protein sequence ID" value="CAB4143963.1"/>
    <property type="molecule type" value="Genomic_DNA"/>
</dbReference>
<sequence length="35" mass="3923">MITIILATVTFLGGVYVGTRWSEKIKAVYYSIISQ</sequence>
<proteinExistence type="predicted"/>
<gene>
    <name evidence="1" type="ORF">UFOVP460_10</name>
</gene>
<name>A0A6J5MF60_9CAUD</name>
<reference evidence="1" key="1">
    <citation type="submission" date="2020-04" db="EMBL/GenBank/DDBJ databases">
        <authorList>
            <person name="Chiriac C."/>
            <person name="Salcher M."/>
            <person name="Ghai R."/>
            <person name="Kavagutti S V."/>
        </authorList>
    </citation>
    <scope>NUCLEOTIDE SEQUENCE</scope>
</reference>
<organism evidence="1">
    <name type="scientific">uncultured Caudovirales phage</name>
    <dbReference type="NCBI Taxonomy" id="2100421"/>
    <lineage>
        <taxon>Viruses</taxon>
        <taxon>Duplodnaviria</taxon>
        <taxon>Heunggongvirae</taxon>
        <taxon>Uroviricota</taxon>
        <taxon>Caudoviricetes</taxon>
        <taxon>Peduoviridae</taxon>
        <taxon>Maltschvirus</taxon>
        <taxon>Maltschvirus maltsch</taxon>
    </lineage>
</organism>
<accession>A0A6J5MF60</accession>